<evidence type="ECO:0000313" key="4">
    <source>
        <dbReference type="Proteomes" id="UP001066276"/>
    </source>
</evidence>
<dbReference type="AlphaFoldDB" id="A0AAV7UGT3"/>
<comment type="caution">
    <text evidence="3">The sequence shown here is derived from an EMBL/GenBank/DDBJ whole genome shotgun (WGS) entry which is preliminary data.</text>
</comment>
<keyword evidence="4" id="KW-1185">Reference proteome</keyword>
<protein>
    <submittedName>
        <fullName evidence="3">Uncharacterized protein</fullName>
    </submittedName>
</protein>
<dbReference type="EMBL" id="JANPWB010000005">
    <property type="protein sequence ID" value="KAJ1187664.1"/>
    <property type="molecule type" value="Genomic_DNA"/>
</dbReference>
<feature type="coiled-coil region" evidence="1">
    <location>
        <begin position="113"/>
        <end position="140"/>
    </location>
</feature>
<name>A0AAV7UGT3_PLEWA</name>
<dbReference type="Proteomes" id="UP001066276">
    <property type="component" value="Chromosome 3_1"/>
</dbReference>
<reference evidence="3" key="1">
    <citation type="journal article" date="2022" name="bioRxiv">
        <title>Sequencing and chromosome-scale assembly of the giantPleurodeles waltlgenome.</title>
        <authorList>
            <person name="Brown T."/>
            <person name="Elewa A."/>
            <person name="Iarovenko S."/>
            <person name="Subramanian E."/>
            <person name="Araus A.J."/>
            <person name="Petzold A."/>
            <person name="Susuki M."/>
            <person name="Suzuki K.-i.T."/>
            <person name="Hayashi T."/>
            <person name="Toyoda A."/>
            <person name="Oliveira C."/>
            <person name="Osipova E."/>
            <person name="Leigh N.D."/>
            <person name="Simon A."/>
            <person name="Yun M.H."/>
        </authorList>
    </citation>
    <scope>NUCLEOTIDE SEQUENCE</scope>
    <source>
        <strain evidence="3">20211129_DDA</strain>
        <tissue evidence="3">Liver</tissue>
    </source>
</reference>
<keyword evidence="1" id="KW-0175">Coiled coil</keyword>
<organism evidence="3 4">
    <name type="scientific">Pleurodeles waltl</name>
    <name type="common">Iberian ribbed newt</name>
    <dbReference type="NCBI Taxonomy" id="8319"/>
    <lineage>
        <taxon>Eukaryota</taxon>
        <taxon>Metazoa</taxon>
        <taxon>Chordata</taxon>
        <taxon>Craniata</taxon>
        <taxon>Vertebrata</taxon>
        <taxon>Euteleostomi</taxon>
        <taxon>Amphibia</taxon>
        <taxon>Batrachia</taxon>
        <taxon>Caudata</taxon>
        <taxon>Salamandroidea</taxon>
        <taxon>Salamandridae</taxon>
        <taxon>Pleurodelinae</taxon>
        <taxon>Pleurodeles</taxon>
    </lineage>
</organism>
<gene>
    <name evidence="3" type="ORF">NDU88_004438</name>
</gene>
<proteinExistence type="predicted"/>
<evidence type="ECO:0000256" key="1">
    <source>
        <dbReference type="SAM" id="Coils"/>
    </source>
</evidence>
<sequence length="142" mass="16046">MLPEGPALWRDPSSSFLWLSQGLGKMETSTVFCVCDCLTNENGHHCHDVHSPEQKRLFPQRYVDKTLGGPTGYAASTSEPDHVPEKETADSLMTRTFLEFLFFSLPCNLQAVKKDLSADLQDIRRNLDYVSEKVSALRRRQG</sequence>
<evidence type="ECO:0000256" key="2">
    <source>
        <dbReference type="SAM" id="MobiDB-lite"/>
    </source>
</evidence>
<feature type="region of interest" description="Disordered" evidence="2">
    <location>
        <begin position="68"/>
        <end position="87"/>
    </location>
</feature>
<evidence type="ECO:0000313" key="3">
    <source>
        <dbReference type="EMBL" id="KAJ1187664.1"/>
    </source>
</evidence>
<accession>A0AAV7UGT3</accession>